<dbReference type="InterPro" id="IPR050154">
    <property type="entry name" value="UbiB_kinase"/>
</dbReference>
<name>A0ABX8B7T3_9BACT</name>
<protein>
    <submittedName>
        <fullName evidence="4">AarF/ABC1/UbiB kinase family protein</fullName>
    </submittedName>
</protein>
<dbReference type="EMBL" id="CP072643">
    <property type="protein sequence ID" value="QUV95146.1"/>
    <property type="molecule type" value="Genomic_DNA"/>
</dbReference>
<dbReference type="CDD" id="cd05121">
    <property type="entry name" value="ABC1_ADCK3-like"/>
    <property type="match status" value="1"/>
</dbReference>
<keyword evidence="2" id="KW-0812">Transmembrane</keyword>
<proteinExistence type="inferred from homology"/>
<dbReference type="GO" id="GO:0016301">
    <property type="term" value="F:kinase activity"/>
    <property type="evidence" value="ECO:0007669"/>
    <property type="project" value="UniProtKB-KW"/>
</dbReference>
<keyword evidence="2" id="KW-1133">Transmembrane helix</keyword>
<gene>
    <name evidence="4" type="ORF">J8C05_14070</name>
</gene>
<evidence type="ECO:0000313" key="4">
    <source>
        <dbReference type="EMBL" id="QUV95146.1"/>
    </source>
</evidence>
<keyword evidence="4" id="KW-0418">Kinase</keyword>
<organism evidence="4 5">
    <name type="scientific">Chloracidobacterium sp. N</name>
    <dbReference type="NCBI Taxonomy" id="2821540"/>
    <lineage>
        <taxon>Bacteria</taxon>
        <taxon>Pseudomonadati</taxon>
        <taxon>Acidobacteriota</taxon>
        <taxon>Terriglobia</taxon>
        <taxon>Terriglobales</taxon>
        <taxon>Acidobacteriaceae</taxon>
        <taxon>Chloracidobacterium</taxon>
        <taxon>Chloracidobacterium aggregatum</taxon>
    </lineage>
</organism>
<evidence type="ECO:0000256" key="2">
    <source>
        <dbReference type="SAM" id="Phobius"/>
    </source>
</evidence>
<dbReference type="Proteomes" id="UP000677668">
    <property type="component" value="Chromosome 2"/>
</dbReference>
<accession>A0ABX8B7T3</accession>
<dbReference type="Gene3D" id="1.10.510.10">
    <property type="entry name" value="Transferase(Phosphotransferase) domain 1"/>
    <property type="match status" value="1"/>
</dbReference>
<reference evidence="4 5" key="1">
    <citation type="submission" date="2021-03" db="EMBL/GenBank/DDBJ databases">
        <title>Genomic and phenotypic characterization of Chloracidobacterium isolates provides evidence for multiple species.</title>
        <authorList>
            <person name="Saini M.K."/>
            <person name="Costas A.M.G."/>
            <person name="Tank M."/>
            <person name="Bryant D.A."/>
        </authorList>
    </citation>
    <scope>NUCLEOTIDE SEQUENCE [LARGE SCALE GENOMIC DNA]</scope>
    <source>
        <strain evidence="4 5">N</strain>
    </source>
</reference>
<evidence type="ECO:0000313" key="5">
    <source>
        <dbReference type="Proteomes" id="UP000677668"/>
    </source>
</evidence>
<sequence length="483" mass="53842">MPPSVTTGPLRAVRPLRLLVRTLTIVATLLPVWWLVARRLLWAALRASPARLSPLDERAAQRLREACERLGVIFVKLGQLLGVRADFLPPPYVVQLARLQDSVTPVPFRVVKPALEREFGMPLHLAFEAFEETPLATASIGQVHRARYAGREVVVKFLRPDTRELLALDLRVLRFWARLGRRIDPRRQWDLIDDILDAIEAGFFEEADFAAEREHAERLREQLAGIPGVYVPYTVPARCTPNVLTLEFCSGVRIANVEQIRAWGLDGDALLNRLVELYARMMLLDGYYHADPHPGNFLVQPDGTLVLLDFGLVRELSEPTRRTLYTAARAALSGDIGRVVECLYASGMLPPDAPRAEAERFVVSFARLSVAFNQDTRGRVTALEDLLRGYPNLKFVIPPDLLYAFRLVQMLEGVASNFRPGWNVVADGGQGLAAAFTAFLLDGPPDGSASPFDRFVDTLRLGFGTAARTLVDRLGILVRVLAR</sequence>
<evidence type="ECO:0000259" key="3">
    <source>
        <dbReference type="Pfam" id="PF03109"/>
    </source>
</evidence>
<evidence type="ECO:0000256" key="1">
    <source>
        <dbReference type="ARBA" id="ARBA00009670"/>
    </source>
</evidence>
<keyword evidence="4" id="KW-0808">Transferase</keyword>
<comment type="similarity">
    <text evidence="1">Belongs to the protein kinase superfamily. ADCK protein kinase family.</text>
</comment>
<feature type="transmembrane region" description="Helical" evidence="2">
    <location>
        <begin position="18"/>
        <end position="36"/>
    </location>
</feature>
<keyword evidence="2" id="KW-0472">Membrane</keyword>
<dbReference type="Pfam" id="PF03109">
    <property type="entry name" value="ABC1"/>
    <property type="match status" value="1"/>
</dbReference>
<keyword evidence="5" id="KW-1185">Reference proteome</keyword>
<dbReference type="InterPro" id="IPR004147">
    <property type="entry name" value="ABC1_dom"/>
</dbReference>
<dbReference type="SUPFAM" id="SSF56112">
    <property type="entry name" value="Protein kinase-like (PK-like)"/>
    <property type="match status" value="1"/>
</dbReference>
<dbReference type="PANTHER" id="PTHR10566">
    <property type="entry name" value="CHAPERONE-ACTIVITY OF BC1 COMPLEX CABC1 -RELATED"/>
    <property type="match status" value="1"/>
</dbReference>
<dbReference type="InterPro" id="IPR011009">
    <property type="entry name" value="Kinase-like_dom_sf"/>
</dbReference>
<feature type="domain" description="ABC1 atypical kinase-like" evidence="3">
    <location>
        <begin position="98"/>
        <end position="341"/>
    </location>
</feature>
<dbReference type="RefSeq" id="WP_211423383.1">
    <property type="nucleotide sequence ID" value="NZ_CP072643.1"/>
</dbReference>
<dbReference type="PANTHER" id="PTHR10566:SF113">
    <property type="entry name" value="PROTEIN ACTIVITY OF BC1 COMPLEX KINASE 7, CHLOROPLASTIC"/>
    <property type="match status" value="1"/>
</dbReference>